<dbReference type="Proteomes" id="UP001152797">
    <property type="component" value="Unassembled WGS sequence"/>
</dbReference>
<evidence type="ECO:0000313" key="2">
    <source>
        <dbReference type="EMBL" id="CAI4017739.1"/>
    </source>
</evidence>
<dbReference type="OrthoDB" id="419709at2759"/>
<reference evidence="3 4" key="2">
    <citation type="submission" date="2024-05" db="EMBL/GenBank/DDBJ databases">
        <authorList>
            <person name="Chen Y."/>
            <person name="Shah S."/>
            <person name="Dougan E. K."/>
            <person name="Thang M."/>
            <person name="Chan C."/>
        </authorList>
    </citation>
    <scope>NUCLEOTIDE SEQUENCE [LARGE SCALE GENOMIC DNA]</scope>
</reference>
<evidence type="ECO:0000313" key="3">
    <source>
        <dbReference type="EMBL" id="CAL4805051.1"/>
    </source>
</evidence>
<organism evidence="2">
    <name type="scientific">Cladocopium goreaui</name>
    <dbReference type="NCBI Taxonomy" id="2562237"/>
    <lineage>
        <taxon>Eukaryota</taxon>
        <taxon>Sar</taxon>
        <taxon>Alveolata</taxon>
        <taxon>Dinophyceae</taxon>
        <taxon>Suessiales</taxon>
        <taxon>Symbiodiniaceae</taxon>
        <taxon>Cladocopium</taxon>
    </lineage>
</organism>
<accession>A0A9P1M3G6</accession>
<comment type="caution">
    <text evidence="2">The sequence shown here is derived from an EMBL/GenBank/DDBJ whole genome shotgun (WGS) entry which is preliminary data.</text>
</comment>
<protein>
    <submittedName>
        <fullName evidence="2">Uncharacterized protein</fullName>
    </submittedName>
</protein>
<gene>
    <name evidence="2" type="ORF">C1SCF055_LOCUS42359</name>
</gene>
<feature type="region of interest" description="Disordered" evidence="1">
    <location>
        <begin position="397"/>
        <end position="419"/>
    </location>
</feature>
<dbReference type="EMBL" id="CAMXCT010006654">
    <property type="protein sequence ID" value="CAI4017739.1"/>
    <property type="molecule type" value="Genomic_DNA"/>
</dbReference>
<keyword evidence="4" id="KW-1185">Reference proteome</keyword>
<sequence>MWNAMLPDYTIRLEDHSFDNRYCSLYGTCSSDGRFAWLGEHLRGTLVRTCGGLYLKGFKDIEQLAEQLFDLVVQGPDSPASRADVLLCTHPPYSCRLFMPFVERLGLPLLGFFGGTLEAHVPEEGIEAWLEDFYMMAKNPLVQFAAIAPFLAEKMRYQSGAEIPAVRGFGFHVIEQGGTYMPRRWSEVLVWKGSSECEDNKEAFSELIASVSKAAEGPEGTLQFVHLHALRKADGATYSSIASFRAVVFVPYEVLLMTFYELYHVAIPLFIPVKELAAFFMYRGPVTFPHCNMVRHSEPDKDAGYGLHHGEEKQPEYPYSPFDRANVTARLAWIEAYTDWYLWPHIVQYSSVANLVQKLHSTDFQAVSAAMRSETEKAASSASLFWRAAFEKVLSAAGSSPLRRDGSEAQARKDVSLLK</sequence>
<proteinExistence type="predicted"/>
<name>A0A9P1M3G6_9DINO</name>
<reference evidence="2" key="1">
    <citation type="submission" date="2022-10" db="EMBL/GenBank/DDBJ databases">
        <authorList>
            <person name="Chen Y."/>
            <person name="Dougan E. K."/>
            <person name="Chan C."/>
            <person name="Rhodes N."/>
            <person name="Thang M."/>
        </authorList>
    </citation>
    <scope>NUCLEOTIDE SEQUENCE</scope>
</reference>
<dbReference type="EMBL" id="CAMXCT020006654">
    <property type="protein sequence ID" value="CAL1171114.1"/>
    <property type="molecule type" value="Genomic_DNA"/>
</dbReference>
<dbReference type="EMBL" id="CAMXCT030006654">
    <property type="protein sequence ID" value="CAL4805051.1"/>
    <property type="molecule type" value="Genomic_DNA"/>
</dbReference>
<evidence type="ECO:0000313" key="4">
    <source>
        <dbReference type="Proteomes" id="UP001152797"/>
    </source>
</evidence>
<feature type="compositionally biased region" description="Basic and acidic residues" evidence="1">
    <location>
        <begin position="402"/>
        <end position="419"/>
    </location>
</feature>
<dbReference type="AlphaFoldDB" id="A0A9P1M3G6"/>
<evidence type="ECO:0000256" key="1">
    <source>
        <dbReference type="SAM" id="MobiDB-lite"/>
    </source>
</evidence>